<dbReference type="GO" id="GO:0001228">
    <property type="term" value="F:DNA-binding transcription activator activity, RNA polymerase II-specific"/>
    <property type="evidence" value="ECO:0007669"/>
    <property type="project" value="TreeGrafter"/>
</dbReference>
<evidence type="ECO:0000313" key="3">
    <source>
        <dbReference type="EMBL" id="OBR08086.1"/>
    </source>
</evidence>
<accession>A0A1B7Y7S2</accession>
<evidence type="ECO:0000256" key="1">
    <source>
        <dbReference type="ARBA" id="ARBA00023242"/>
    </source>
</evidence>
<dbReference type="GO" id="GO:0008270">
    <property type="term" value="F:zinc ion binding"/>
    <property type="evidence" value="ECO:0007669"/>
    <property type="project" value="InterPro"/>
</dbReference>
<feature type="region of interest" description="Disordered" evidence="2">
    <location>
        <begin position="52"/>
        <end position="90"/>
    </location>
</feature>
<sequence length="625" mass="69816">MPIGKTSLPPLIGRRKGHTCPAIGQEQERCSEEKPRCHACIRYEVPCLYPSRPRDSKEVPGDTTASPGVHHSTVQQSPASFAAESPACPSSTASPSPLDYLVRPELSSTGAFSIADLGLLHHWTVSTSMAMVGPPQVNRCWQDTLPRIALRYPFLMHAILSLSALHLAYTNTATKEQHSLDAVRHYDTSLKGFREAIHNIDIDNCHALFGCSTLNAICVIGLLGSHDDHTSTASRTSDFLGINYIPTIRGVKAVLHPRYQEVRTGPLGLLLSLQDWKELDPDGVPSPEAERFRNLGTIWLDSVDRHIYDEALGVLRKCQAYSFQVPSVQDDTAKRWGYKESWNRSILFIHFAYEEYFTRLYQRQPHALVLFAYFAVLLHGLNGYWFFRGWGRGIVEVVDRLLGDYWWPWMEWPKYIVPKLESFSTSGYICAKDVLSSSNSTRNHTERFPSGYQHDLSLVKATRGHTLPEVLAPPGYPVIDGWASIEEALEGKPVFVSAHLAEPKNRSDLHGHVLTKTERQECGKAIQCAIAEGVSYHFRTEEDTSTALLWRTVPIPHEAQQAIEMVEKYVAPFVEAPRSAAAFSGSVLCKGTPTIATAEAIVMQNFELNWPKTPLGPNKQYSPSV</sequence>
<dbReference type="AlphaFoldDB" id="A0A1B7Y7S2"/>
<protein>
    <submittedName>
        <fullName evidence="3">C6 zinc finger protein</fullName>
    </submittedName>
</protein>
<organism evidence="3 4">
    <name type="scientific">Colletotrichum higginsianum (strain IMI 349063)</name>
    <name type="common">Crucifer anthracnose fungus</name>
    <dbReference type="NCBI Taxonomy" id="759273"/>
    <lineage>
        <taxon>Eukaryota</taxon>
        <taxon>Fungi</taxon>
        <taxon>Dikarya</taxon>
        <taxon>Ascomycota</taxon>
        <taxon>Pezizomycotina</taxon>
        <taxon>Sordariomycetes</taxon>
        <taxon>Hypocreomycetidae</taxon>
        <taxon>Glomerellales</taxon>
        <taxon>Glomerellaceae</taxon>
        <taxon>Colletotrichum</taxon>
        <taxon>Colletotrichum destructivum species complex</taxon>
    </lineage>
</organism>
<dbReference type="PANTHER" id="PTHR47784">
    <property type="entry name" value="STEROL UPTAKE CONTROL PROTEIN 2"/>
    <property type="match status" value="1"/>
</dbReference>
<evidence type="ECO:0000256" key="2">
    <source>
        <dbReference type="SAM" id="MobiDB-lite"/>
    </source>
</evidence>
<dbReference type="KEGG" id="chig:CH63R_09607"/>
<reference evidence="4" key="1">
    <citation type="journal article" date="2017" name="BMC Genomics">
        <title>Gapless genome assembly of Colletotrichum higginsianum reveals chromosome structure and association of transposable elements with secondary metabolite gene clusters.</title>
        <authorList>
            <person name="Dallery J.-F."/>
            <person name="Lapalu N."/>
            <person name="Zampounis A."/>
            <person name="Pigne S."/>
            <person name="Luyten I."/>
            <person name="Amselem J."/>
            <person name="Wittenberg A.H.J."/>
            <person name="Zhou S."/>
            <person name="de Queiroz M.V."/>
            <person name="Robin G.P."/>
            <person name="Auger A."/>
            <person name="Hainaut M."/>
            <person name="Henrissat B."/>
            <person name="Kim K.-T."/>
            <person name="Lee Y.-H."/>
            <person name="Lespinet O."/>
            <person name="Schwartz D.C."/>
            <person name="Thon M.R."/>
            <person name="O'Connell R.J."/>
        </authorList>
    </citation>
    <scope>NUCLEOTIDE SEQUENCE [LARGE SCALE GENOMIC DNA]</scope>
    <source>
        <strain evidence="4">IMI 349063</strain>
    </source>
</reference>
<dbReference type="InterPro" id="IPR021858">
    <property type="entry name" value="Fun_TF"/>
</dbReference>
<dbReference type="PANTHER" id="PTHR47784:SF5">
    <property type="entry name" value="STEROL UPTAKE CONTROL PROTEIN 2"/>
    <property type="match status" value="1"/>
</dbReference>
<dbReference type="InterPro" id="IPR053157">
    <property type="entry name" value="Sterol_Uptake_Regulator"/>
</dbReference>
<keyword evidence="4" id="KW-1185">Reference proteome</keyword>
<dbReference type="RefSeq" id="XP_018156604.1">
    <property type="nucleotide sequence ID" value="XM_018304581.1"/>
</dbReference>
<proteinExistence type="predicted"/>
<dbReference type="CDD" id="cd00067">
    <property type="entry name" value="GAL4"/>
    <property type="match status" value="1"/>
</dbReference>
<name>A0A1B7Y7S2_COLHI</name>
<dbReference type="OrthoDB" id="5242427at2759"/>
<keyword evidence="1" id="KW-0539">Nucleus</keyword>
<dbReference type="Pfam" id="PF11951">
    <property type="entry name" value="Fungal_trans_2"/>
    <property type="match status" value="1"/>
</dbReference>
<dbReference type="Proteomes" id="UP000092177">
    <property type="component" value="Chromosome 6"/>
</dbReference>
<evidence type="ECO:0000313" key="4">
    <source>
        <dbReference type="Proteomes" id="UP000092177"/>
    </source>
</evidence>
<comment type="caution">
    <text evidence="3">The sequence shown here is derived from an EMBL/GenBank/DDBJ whole genome shotgun (WGS) entry which is preliminary data.</text>
</comment>
<dbReference type="InterPro" id="IPR001138">
    <property type="entry name" value="Zn2Cys6_DnaBD"/>
</dbReference>
<dbReference type="VEuPathDB" id="FungiDB:CH63R_09607"/>
<dbReference type="EMBL" id="LTAN01000006">
    <property type="protein sequence ID" value="OBR08086.1"/>
    <property type="molecule type" value="Genomic_DNA"/>
</dbReference>
<gene>
    <name evidence="3" type="ORF">CH63R_09607</name>
</gene>
<dbReference type="GeneID" id="28868688"/>